<feature type="chain" id="PRO_5008103641" evidence="1">
    <location>
        <begin position="20"/>
        <end position="111"/>
    </location>
</feature>
<evidence type="ECO:0000256" key="1">
    <source>
        <dbReference type="SAM" id="SignalP"/>
    </source>
</evidence>
<sequence>MKFSTTIISIAALLASAEACKCLSSVGNNSEATSACCKEAGGSANGSDCPAGEISDRLSRFASCCKAYGTRSDCRCPIGCARKELEAQHKAEGKAAPTEAEIKGLLSKYED</sequence>
<dbReference type="Proteomes" id="UP000078340">
    <property type="component" value="Unassembled WGS sequence"/>
</dbReference>
<name>A0A179HLK0_PURLI</name>
<organism evidence="2 3">
    <name type="scientific">Purpureocillium lilacinum</name>
    <name type="common">Paecilomyces lilacinus</name>
    <dbReference type="NCBI Taxonomy" id="33203"/>
    <lineage>
        <taxon>Eukaryota</taxon>
        <taxon>Fungi</taxon>
        <taxon>Dikarya</taxon>
        <taxon>Ascomycota</taxon>
        <taxon>Pezizomycotina</taxon>
        <taxon>Sordariomycetes</taxon>
        <taxon>Hypocreomycetidae</taxon>
        <taxon>Hypocreales</taxon>
        <taxon>Ophiocordycipitaceae</taxon>
        <taxon>Purpureocillium</taxon>
    </lineage>
</organism>
<dbReference type="OMA" id="THACCTY"/>
<dbReference type="EMBL" id="LSBI01000004">
    <property type="protein sequence ID" value="OAQ90340.1"/>
    <property type="molecule type" value="Genomic_DNA"/>
</dbReference>
<reference evidence="2 3" key="1">
    <citation type="submission" date="2016-02" db="EMBL/GenBank/DDBJ databases">
        <title>Biosynthesis of antibiotic leucinostatins and their inhibition on Phytophthora in bio-control Purpureocillium lilacinum.</title>
        <authorList>
            <person name="Wang G."/>
            <person name="Liu Z."/>
            <person name="Lin R."/>
            <person name="Li E."/>
            <person name="Mao Z."/>
            <person name="Ling J."/>
            <person name="Yin W."/>
            <person name="Xie B."/>
        </authorList>
    </citation>
    <scope>NUCLEOTIDE SEQUENCE [LARGE SCALE GENOMIC DNA]</scope>
    <source>
        <strain evidence="2">PLFJ-1</strain>
    </source>
</reference>
<gene>
    <name evidence="2" type="ORF">VFPFJ_04499</name>
</gene>
<comment type="caution">
    <text evidence="2">The sequence shown here is derived from an EMBL/GenBank/DDBJ whole genome shotgun (WGS) entry which is preliminary data.</text>
</comment>
<evidence type="ECO:0000313" key="3">
    <source>
        <dbReference type="Proteomes" id="UP000078340"/>
    </source>
</evidence>
<keyword evidence="1" id="KW-0732">Signal</keyword>
<dbReference type="AlphaFoldDB" id="A0A179HLK0"/>
<accession>A0A179HLK0</accession>
<feature type="signal peptide" evidence="1">
    <location>
        <begin position="1"/>
        <end position="19"/>
    </location>
</feature>
<evidence type="ECO:0000313" key="2">
    <source>
        <dbReference type="EMBL" id="OAQ90340.1"/>
    </source>
</evidence>
<proteinExistence type="predicted"/>
<protein>
    <submittedName>
        <fullName evidence="2">Uncharacterized protein</fullName>
    </submittedName>
</protein>